<dbReference type="Gene3D" id="1.10.472.30">
    <property type="entry name" value="Transcription elongation factor S-II, central domain"/>
    <property type="match status" value="1"/>
</dbReference>
<dbReference type="Proteomes" id="UP000794436">
    <property type="component" value="Unassembled WGS sequence"/>
</dbReference>
<proteinExistence type="predicted"/>
<dbReference type="SMART" id="SM00510">
    <property type="entry name" value="TFS2M"/>
    <property type="match status" value="1"/>
</dbReference>
<feature type="domain" description="TFIIS central" evidence="6">
    <location>
        <begin position="113"/>
        <end position="230"/>
    </location>
</feature>
<feature type="compositionally biased region" description="Pro residues" evidence="5">
    <location>
        <begin position="14"/>
        <end position="25"/>
    </location>
</feature>
<protein>
    <recommendedName>
        <fullName evidence="6">TFIIS central domain-containing protein</fullName>
    </recommendedName>
</protein>
<evidence type="ECO:0000313" key="8">
    <source>
        <dbReference type="Proteomes" id="UP000794436"/>
    </source>
</evidence>
<organism evidence="7 8">
    <name type="scientific">Pythium oligandrum</name>
    <name type="common">Mycoparasitic fungus</name>
    <dbReference type="NCBI Taxonomy" id="41045"/>
    <lineage>
        <taxon>Eukaryota</taxon>
        <taxon>Sar</taxon>
        <taxon>Stramenopiles</taxon>
        <taxon>Oomycota</taxon>
        <taxon>Peronosporomycetes</taxon>
        <taxon>Pythiales</taxon>
        <taxon>Pythiaceae</taxon>
        <taxon>Pythium</taxon>
    </lineage>
</organism>
<dbReference type="PANTHER" id="PTHR11477:SF0">
    <property type="entry name" value="IP08861P-RELATED"/>
    <property type="match status" value="1"/>
</dbReference>
<accession>A0A8K1FLZ7</accession>
<feature type="region of interest" description="Disordered" evidence="5">
    <location>
        <begin position="51"/>
        <end position="83"/>
    </location>
</feature>
<keyword evidence="4" id="KW-0539">Nucleus</keyword>
<sequence>MRVCGVLTAAIHPMPSPASSPPPSTSPDATLSDSEEDETWALELEEELFANDTEDANATADERKAEAQAATTPRSTTKRRKVSMANELPQEVLVQICSFTPVGRVSKAWSLAMSTIARRKFLARLTDNLTPFTSNATCVAQEIESALFTAYGQMYNLPKSYGQKARQLLFNLKDARNSALRERLFSGELPAAALVRMSASNMANPQLVRQREQWIKKRTHEVTRDTRAHEGFTQSDMFECRSCGSHRTCYRQWRRKAIVDRVRVIVLCLDCPYRWEL</sequence>
<dbReference type="GO" id="GO:0005634">
    <property type="term" value="C:nucleus"/>
    <property type="evidence" value="ECO:0007669"/>
    <property type="project" value="TreeGrafter"/>
</dbReference>
<dbReference type="InterPro" id="IPR003618">
    <property type="entry name" value="TFIIS_cen_dom"/>
</dbReference>
<gene>
    <name evidence="7" type="ORF">Poli38472_008401</name>
</gene>
<dbReference type="AlphaFoldDB" id="A0A8K1FLZ7"/>
<dbReference type="SUPFAM" id="SSF46942">
    <property type="entry name" value="Elongation factor TFIIS domain 2"/>
    <property type="match status" value="1"/>
</dbReference>
<keyword evidence="1" id="KW-0479">Metal-binding</keyword>
<evidence type="ECO:0000256" key="3">
    <source>
        <dbReference type="ARBA" id="ARBA00022833"/>
    </source>
</evidence>
<keyword evidence="2" id="KW-0863">Zinc-finger</keyword>
<reference evidence="7" key="1">
    <citation type="submission" date="2019-03" db="EMBL/GenBank/DDBJ databases">
        <title>Long read genome sequence of the mycoparasitic Pythium oligandrum ATCC 38472 isolated from sugarbeet rhizosphere.</title>
        <authorList>
            <person name="Gaulin E."/>
        </authorList>
    </citation>
    <scope>NUCLEOTIDE SEQUENCE</scope>
    <source>
        <strain evidence="7">ATCC 38472_TT</strain>
    </source>
</reference>
<dbReference type="GO" id="GO:0008270">
    <property type="term" value="F:zinc ion binding"/>
    <property type="evidence" value="ECO:0007669"/>
    <property type="project" value="UniProtKB-KW"/>
</dbReference>
<dbReference type="PANTHER" id="PTHR11477">
    <property type="entry name" value="TRANSCRIPTION FACTOR S-II ZINC FINGER DOMAIN-CONTAINING PROTEIN"/>
    <property type="match status" value="1"/>
</dbReference>
<keyword evidence="3" id="KW-0862">Zinc</keyword>
<keyword evidence="8" id="KW-1185">Reference proteome</keyword>
<evidence type="ECO:0000256" key="5">
    <source>
        <dbReference type="SAM" id="MobiDB-lite"/>
    </source>
</evidence>
<dbReference type="Gene3D" id="2.20.25.10">
    <property type="match status" value="1"/>
</dbReference>
<evidence type="ECO:0000259" key="6">
    <source>
        <dbReference type="PROSITE" id="PS51321"/>
    </source>
</evidence>
<evidence type="ECO:0000256" key="2">
    <source>
        <dbReference type="ARBA" id="ARBA00022771"/>
    </source>
</evidence>
<dbReference type="EMBL" id="SPLM01000037">
    <property type="protein sequence ID" value="TMW65759.1"/>
    <property type="molecule type" value="Genomic_DNA"/>
</dbReference>
<evidence type="ECO:0000256" key="4">
    <source>
        <dbReference type="ARBA" id="ARBA00023242"/>
    </source>
</evidence>
<comment type="caution">
    <text evidence="7">The sequence shown here is derived from an EMBL/GenBank/DDBJ whole genome shotgun (WGS) entry which is preliminary data.</text>
</comment>
<feature type="region of interest" description="Disordered" evidence="5">
    <location>
        <begin position="11"/>
        <end position="38"/>
    </location>
</feature>
<dbReference type="Pfam" id="PF07500">
    <property type="entry name" value="TFIIS_M"/>
    <property type="match status" value="1"/>
</dbReference>
<name>A0A8K1FLZ7_PYTOL</name>
<evidence type="ECO:0000256" key="1">
    <source>
        <dbReference type="ARBA" id="ARBA00022723"/>
    </source>
</evidence>
<dbReference type="InterPro" id="IPR036575">
    <property type="entry name" value="TFIIS_cen_dom_sf"/>
</dbReference>
<dbReference type="SUPFAM" id="SSF57783">
    <property type="entry name" value="Zinc beta-ribbon"/>
    <property type="match status" value="1"/>
</dbReference>
<dbReference type="PROSITE" id="PS51321">
    <property type="entry name" value="TFIIS_CENTRAL"/>
    <property type="match status" value="1"/>
</dbReference>
<dbReference type="OrthoDB" id="419537at2759"/>
<dbReference type="GO" id="GO:0006351">
    <property type="term" value="P:DNA-templated transcription"/>
    <property type="evidence" value="ECO:0007669"/>
    <property type="project" value="InterPro"/>
</dbReference>
<evidence type="ECO:0000313" key="7">
    <source>
        <dbReference type="EMBL" id="TMW65759.1"/>
    </source>
</evidence>